<proteinExistence type="predicted"/>
<name>A0AAJ1VPG2_9LACO</name>
<keyword evidence="6 12" id="KW-0067">ATP-binding</keyword>
<dbReference type="PROSITE" id="PS00211">
    <property type="entry name" value="ABC_TRANSPORTER_1"/>
    <property type="match status" value="1"/>
</dbReference>
<dbReference type="Pfam" id="PF00664">
    <property type="entry name" value="ABC_membrane"/>
    <property type="match status" value="1"/>
</dbReference>
<dbReference type="FunFam" id="1.20.1560.10:FF:000011">
    <property type="entry name" value="Multidrug ABC transporter ATP-binding protein"/>
    <property type="match status" value="1"/>
</dbReference>
<evidence type="ECO:0000259" key="11">
    <source>
        <dbReference type="PROSITE" id="PS50929"/>
    </source>
</evidence>
<feature type="transmembrane region" description="Helical" evidence="9">
    <location>
        <begin position="172"/>
        <end position="191"/>
    </location>
</feature>
<keyword evidence="5" id="KW-0547">Nucleotide-binding</keyword>
<evidence type="ECO:0000256" key="4">
    <source>
        <dbReference type="ARBA" id="ARBA00022692"/>
    </source>
</evidence>
<dbReference type="CDD" id="cd18547">
    <property type="entry name" value="ABC_6TM_Tm288_like"/>
    <property type="match status" value="1"/>
</dbReference>
<dbReference type="RefSeq" id="WP_128685123.1">
    <property type="nucleotide sequence ID" value="NZ_CP029684.2"/>
</dbReference>
<dbReference type="InterPro" id="IPR027417">
    <property type="entry name" value="P-loop_NTPase"/>
</dbReference>
<dbReference type="Gene3D" id="3.40.50.300">
    <property type="entry name" value="P-loop containing nucleotide triphosphate hydrolases"/>
    <property type="match status" value="1"/>
</dbReference>
<dbReference type="Pfam" id="PF00005">
    <property type="entry name" value="ABC_tran"/>
    <property type="match status" value="1"/>
</dbReference>
<evidence type="ECO:0000256" key="2">
    <source>
        <dbReference type="ARBA" id="ARBA00022448"/>
    </source>
</evidence>
<evidence type="ECO:0000313" key="15">
    <source>
        <dbReference type="Proteomes" id="UP001167919"/>
    </source>
</evidence>
<keyword evidence="8 9" id="KW-0472">Membrane</keyword>
<dbReference type="SUPFAM" id="SSF90123">
    <property type="entry name" value="ABC transporter transmembrane region"/>
    <property type="match status" value="1"/>
</dbReference>
<keyword evidence="2" id="KW-0813">Transport</keyword>
<organism evidence="12 15">
    <name type="scientific">Oenococcus sicerae</name>
    <dbReference type="NCBI Taxonomy" id="2203724"/>
    <lineage>
        <taxon>Bacteria</taxon>
        <taxon>Bacillati</taxon>
        <taxon>Bacillota</taxon>
        <taxon>Bacilli</taxon>
        <taxon>Lactobacillales</taxon>
        <taxon>Lactobacillaceae</taxon>
        <taxon>Oenococcus</taxon>
    </lineage>
</organism>
<evidence type="ECO:0000313" key="12">
    <source>
        <dbReference type="EMBL" id="MDN6900789.1"/>
    </source>
</evidence>
<dbReference type="InterPro" id="IPR003593">
    <property type="entry name" value="AAA+_ATPase"/>
</dbReference>
<dbReference type="PANTHER" id="PTHR43394:SF1">
    <property type="entry name" value="ATP-BINDING CASSETTE SUB-FAMILY B MEMBER 10, MITOCHONDRIAL"/>
    <property type="match status" value="1"/>
</dbReference>
<dbReference type="PROSITE" id="PS50929">
    <property type="entry name" value="ABC_TM1F"/>
    <property type="match status" value="1"/>
</dbReference>
<reference evidence="12" key="2">
    <citation type="submission" date="2019-01" db="EMBL/GenBank/DDBJ databases">
        <title>Oenococcus sicerae UCMA17102.</title>
        <authorList>
            <person name="Cousin F.J."/>
            <person name="Le Guellec R."/>
            <person name="Cretenet M."/>
        </authorList>
    </citation>
    <scope>NUCLEOTIDE SEQUENCE</scope>
    <source>
        <strain evidence="12">UCMA17102</strain>
    </source>
</reference>
<dbReference type="InterPro" id="IPR011527">
    <property type="entry name" value="ABC1_TM_dom"/>
</dbReference>
<accession>A0AAJ1VPG2</accession>
<feature type="transmembrane region" description="Helical" evidence="9">
    <location>
        <begin position="93"/>
        <end position="114"/>
    </location>
</feature>
<evidence type="ECO:0000256" key="6">
    <source>
        <dbReference type="ARBA" id="ARBA00022840"/>
    </source>
</evidence>
<dbReference type="PANTHER" id="PTHR43394">
    <property type="entry name" value="ATP-DEPENDENT PERMEASE MDL1, MITOCHONDRIAL"/>
    <property type="match status" value="1"/>
</dbReference>
<dbReference type="GO" id="GO:0016887">
    <property type="term" value="F:ATP hydrolysis activity"/>
    <property type="evidence" value="ECO:0007669"/>
    <property type="project" value="InterPro"/>
</dbReference>
<reference evidence="13" key="3">
    <citation type="submission" date="2020-01" db="EMBL/GenBank/DDBJ databases">
        <authorList>
            <person name="Cousin F.J."/>
            <person name="Le Guellec R."/>
            <person name="Cretenet M."/>
        </authorList>
    </citation>
    <scope>NUCLEOTIDE SEQUENCE</scope>
    <source>
        <strain evidence="13">UCMA 15228</strain>
    </source>
</reference>
<evidence type="ECO:0000256" key="8">
    <source>
        <dbReference type="ARBA" id="ARBA00023136"/>
    </source>
</evidence>
<feature type="transmembrane region" description="Helical" evidence="9">
    <location>
        <begin position="44"/>
        <end position="63"/>
    </location>
</feature>
<keyword evidence="4 9" id="KW-0812">Transmembrane</keyword>
<evidence type="ECO:0000259" key="10">
    <source>
        <dbReference type="PROSITE" id="PS50893"/>
    </source>
</evidence>
<dbReference type="AlphaFoldDB" id="A0AAJ1VPG2"/>
<dbReference type="GO" id="GO:0005886">
    <property type="term" value="C:plasma membrane"/>
    <property type="evidence" value="ECO:0007669"/>
    <property type="project" value="UniProtKB-SubCell"/>
</dbReference>
<feature type="domain" description="ABC transporter" evidence="10">
    <location>
        <begin position="375"/>
        <end position="608"/>
    </location>
</feature>
<dbReference type="GO" id="GO:0015421">
    <property type="term" value="F:ABC-type oligopeptide transporter activity"/>
    <property type="evidence" value="ECO:0007669"/>
    <property type="project" value="TreeGrafter"/>
</dbReference>
<protein>
    <submittedName>
        <fullName evidence="12">ABC transporter ATP-binding protein</fullName>
    </submittedName>
</protein>
<comment type="subcellular location">
    <subcellularLocation>
        <location evidence="1">Cell membrane</location>
        <topology evidence="1">Multi-pass membrane protein</topology>
    </subcellularLocation>
</comment>
<dbReference type="InterPro" id="IPR003439">
    <property type="entry name" value="ABC_transporter-like_ATP-bd"/>
</dbReference>
<feature type="domain" description="ABC transmembrane type-1" evidence="11">
    <location>
        <begin position="47"/>
        <end position="340"/>
    </location>
</feature>
<dbReference type="EMBL" id="CP029684">
    <property type="protein sequence ID" value="QAS69212.1"/>
    <property type="molecule type" value="Genomic_DNA"/>
</dbReference>
<dbReference type="InterPro" id="IPR039421">
    <property type="entry name" value="Type_1_exporter"/>
</dbReference>
<reference evidence="13 14" key="1">
    <citation type="journal article" date="2019" name="Syst. Appl. Microbiol.">
        <title>Oenococcus sicerae sp. nov., isolated from French cider.</title>
        <authorList>
            <person name="Cousin F.J."/>
            <person name="Le Guellec R."/>
            <person name="Chagnot C."/>
            <person name="Goux D."/>
            <person name="Dalmasso M."/>
            <person name="Laplace J.M."/>
            <person name="Cretenet M."/>
        </authorList>
    </citation>
    <scope>NUCLEOTIDE SEQUENCE [LARGE SCALE GENOMIC DNA]</scope>
    <source>
        <strain evidence="13 14">UCMA 15228</strain>
    </source>
</reference>
<dbReference type="Proteomes" id="UP000286907">
    <property type="component" value="Chromosome"/>
</dbReference>
<keyword evidence="3" id="KW-1003">Cell membrane</keyword>
<dbReference type="PROSITE" id="PS50893">
    <property type="entry name" value="ABC_TRANSPORTER_2"/>
    <property type="match status" value="1"/>
</dbReference>
<evidence type="ECO:0000256" key="5">
    <source>
        <dbReference type="ARBA" id="ARBA00022741"/>
    </source>
</evidence>
<evidence type="ECO:0000256" key="7">
    <source>
        <dbReference type="ARBA" id="ARBA00022989"/>
    </source>
</evidence>
<dbReference type="GO" id="GO:0005524">
    <property type="term" value="F:ATP binding"/>
    <property type="evidence" value="ECO:0007669"/>
    <property type="project" value="UniProtKB-KW"/>
</dbReference>
<dbReference type="EMBL" id="SDWY01000003">
    <property type="protein sequence ID" value="MDN6900789.1"/>
    <property type="molecule type" value="Genomic_DNA"/>
</dbReference>
<evidence type="ECO:0000313" key="13">
    <source>
        <dbReference type="EMBL" id="QAS69212.1"/>
    </source>
</evidence>
<feature type="transmembrane region" description="Helical" evidence="9">
    <location>
        <begin position="197"/>
        <end position="216"/>
    </location>
</feature>
<evidence type="ECO:0000256" key="9">
    <source>
        <dbReference type="SAM" id="Phobius"/>
    </source>
</evidence>
<dbReference type="Gene3D" id="1.20.1560.10">
    <property type="entry name" value="ABC transporter type 1, transmembrane domain"/>
    <property type="match status" value="1"/>
</dbReference>
<dbReference type="FunFam" id="3.40.50.300:FF:000287">
    <property type="entry name" value="Multidrug ABC transporter ATP-binding protein"/>
    <property type="match status" value="1"/>
</dbReference>
<dbReference type="SUPFAM" id="SSF52540">
    <property type="entry name" value="P-loop containing nucleoside triphosphate hydrolases"/>
    <property type="match status" value="1"/>
</dbReference>
<dbReference type="SMART" id="SM00382">
    <property type="entry name" value="AAA"/>
    <property type="match status" value="1"/>
</dbReference>
<sequence length="618" mass="68974">MRNPASRMTGSGNGPRPMARQVEHAHNFWGTTIRLFKYLGRNQLGVIFSLLLAAGSVILSVAAPKILGNATTIIFKGVLAGLKSGQYQINYHAIVNILLLVSVIYVVSAFMSFCQQIIMTKISQKTVFRLRSEFKAKMQHLPIKYYDQHQNGDIMSRVVNDMDNISGTLQQALIQIVTSALTFVGVIFFMLTISWQLSLLAFITVPISILVVRFIAPHAQRLFAKQQAVLGTMNSQVEETFAGHEIIKIFDHEDTVIDQFEDQSRNYYGSAWKAQFISVLIFPAMQFLNNLDYLLIAVFGGIQVANGQLSLGDIQAFLQYTNQFAQPITQIANLSNTIQSTIASAERIFEVLDEKEMTDDFPNLPKRVQDSKVLLSLDHVRFGYDDDLLIKDYSLKVSRGQTVAIVGPTGAGKTTIINLLERFYDIDGGSIKYKGIDTRTVKREKIRSHFAMVLQETWLFTGTIFENIKYGNEFASDDQVVAAAKEAYADGFIRQLSAGYETILNESASNISQGQRQLLTIARAFLADPEILILDEATSSVDTRTETLIQNAMENLQRSRTSFVVAHRLSTIQNADNIVVMNHGAIVETGTHEQLLQAKGFYADLYNSQFSTGVFQSS</sequence>
<gene>
    <name evidence="13" type="ORF">DLJ48_01075</name>
    <name evidence="12" type="ORF">EVC35_07190</name>
</gene>
<dbReference type="InterPro" id="IPR036640">
    <property type="entry name" value="ABC1_TM_sf"/>
</dbReference>
<keyword evidence="14" id="KW-1185">Reference proteome</keyword>
<dbReference type="InterPro" id="IPR017871">
    <property type="entry name" value="ABC_transporter-like_CS"/>
</dbReference>
<keyword evidence="7 9" id="KW-1133">Transmembrane helix</keyword>
<dbReference type="Proteomes" id="UP001167919">
    <property type="component" value="Unassembled WGS sequence"/>
</dbReference>
<evidence type="ECO:0000313" key="14">
    <source>
        <dbReference type="Proteomes" id="UP000286907"/>
    </source>
</evidence>
<evidence type="ECO:0000256" key="3">
    <source>
        <dbReference type="ARBA" id="ARBA00022475"/>
    </source>
</evidence>
<evidence type="ECO:0000256" key="1">
    <source>
        <dbReference type="ARBA" id="ARBA00004651"/>
    </source>
</evidence>